<gene>
    <name evidence="5" type="ORF">BT63DRAFT_397980</name>
</gene>
<dbReference type="GO" id="GO:0016787">
    <property type="term" value="F:hydrolase activity"/>
    <property type="evidence" value="ECO:0007669"/>
    <property type="project" value="UniProtKB-KW"/>
</dbReference>
<proteinExistence type="inferred from homology"/>
<keyword evidence="2" id="KW-0378">Hydrolase</keyword>
<organism evidence="5 6">
    <name type="scientific">Microthyrium microscopicum</name>
    <dbReference type="NCBI Taxonomy" id="703497"/>
    <lineage>
        <taxon>Eukaryota</taxon>
        <taxon>Fungi</taxon>
        <taxon>Dikarya</taxon>
        <taxon>Ascomycota</taxon>
        <taxon>Pezizomycotina</taxon>
        <taxon>Dothideomycetes</taxon>
        <taxon>Dothideomycetes incertae sedis</taxon>
        <taxon>Microthyriales</taxon>
        <taxon>Microthyriaceae</taxon>
        <taxon>Microthyrium</taxon>
    </lineage>
</organism>
<dbReference type="AlphaFoldDB" id="A0A6A6UH51"/>
<feature type="domain" description="Peptidase S33 tripeptidyl aminopeptidase-like C-terminal" evidence="4">
    <location>
        <begin position="403"/>
        <end position="503"/>
    </location>
</feature>
<evidence type="ECO:0000256" key="2">
    <source>
        <dbReference type="ARBA" id="ARBA00022801"/>
    </source>
</evidence>
<dbReference type="PANTHER" id="PTHR43248:SF25">
    <property type="entry name" value="AB HYDROLASE-1 DOMAIN-CONTAINING PROTEIN-RELATED"/>
    <property type="match status" value="1"/>
</dbReference>
<dbReference type="PANTHER" id="PTHR43248">
    <property type="entry name" value="2-SUCCINYL-6-HYDROXY-2,4-CYCLOHEXADIENE-1-CARBOXYLATE SYNTHASE"/>
    <property type="match status" value="1"/>
</dbReference>
<dbReference type="EMBL" id="MU004232">
    <property type="protein sequence ID" value="KAF2671605.1"/>
    <property type="molecule type" value="Genomic_DNA"/>
</dbReference>
<keyword evidence="3" id="KW-0732">Signal</keyword>
<dbReference type="Proteomes" id="UP000799302">
    <property type="component" value="Unassembled WGS sequence"/>
</dbReference>
<evidence type="ECO:0000313" key="5">
    <source>
        <dbReference type="EMBL" id="KAF2671605.1"/>
    </source>
</evidence>
<accession>A0A6A6UH51</accession>
<keyword evidence="6" id="KW-1185">Reference proteome</keyword>
<comment type="similarity">
    <text evidence="1">Belongs to the peptidase S33 family.</text>
</comment>
<evidence type="ECO:0000256" key="1">
    <source>
        <dbReference type="ARBA" id="ARBA00010088"/>
    </source>
</evidence>
<evidence type="ECO:0000313" key="6">
    <source>
        <dbReference type="Proteomes" id="UP000799302"/>
    </source>
</evidence>
<dbReference type="InterPro" id="IPR051601">
    <property type="entry name" value="Serine_prot/Carboxylest_S33"/>
</dbReference>
<sequence>MFRLGPLTPLFVAITANALSLPSLNDNVFLTRSNVIHWGPCDTSFETAKPIPSYPIDCANLTVPLDYTNPNSTATINLELLRIPAYKKPSNGSILFNFGGPGDDGRMSLAAGLDRFLAITGNQNDLIVFDPRGTVNTLTMSCYNDTERAQASLEYPAFSNASDTAVGTMWTSDQVLANLCHERLKDIGSYVGTAFVARDLMSVVDALDEDGMLRYWGGSYGTVLGATVAAMFPDRIDRMVLDGVDNSHEYYHAYEVEWLTDSDKTFAGFFSGCVATPDACPLARDNKSADQLESDFYSFLDNLKYHPLTDGSSIVAYPDFKNLIILDLYAPSLWPQLAVALDRLYRGNITAYTSISSLVNTSLQTTTPESVFGIKCSEKSVRTPTLAGFIPAIEAKYNVTRILGDVFVHQDMMCANWEMQAKEVYQGDFMVRTKNPVLFISNTYDPVTPIVSGKNMSSGFEGSVLLEHHGYGHASIAQPSVCTIKATQKYYHTGELPASGTICEPDIPLFSNKTWNDVMIKLNSTS</sequence>
<protein>
    <recommendedName>
        <fullName evidence="4">Peptidase S33 tripeptidyl aminopeptidase-like C-terminal domain-containing protein</fullName>
    </recommendedName>
</protein>
<reference evidence="5" key="1">
    <citation type="journal article" date="2020" name="Stud. Mycol.">
        <title>101 Dothideomycetes genomes: a test case for predicting lifestyles and emergence of pathogens.</title>
        <authorList>
            <person name="Haridas S."/>
            <person name="Albert R."/>
            <person name="Binder M."/>
            <person name="Bloem J."/>
            <person name="Labutti K."/>
            <person name="Salamov A."/>
            <person name="Andreopoulos B."/>
            <person name="Baker S."/>
            <person name="Barry K."/>
            <person name="Bills G."/>
            <person name="Bluhm B."/>
            <person name="Cannon C."/>
            <person name="Castanera R."/>
            <person name="Culley D."/>
            <person name="Daum C."/>
            <person name="Ezra D."/>
            <person name="Gonzalez J."/>
            <person name="Henrissat B."/>
            <person name="Kuo A."/>
            <person name="Liang C."/>
            <person name="Lipzen A."/>
            <person name="Lutzoni F."/>
            <person name="Magnuson J."/>
            <person name="Mondo S."/>
            <person name="Nolan M."/>
            <person name="Ohm R."/>
            <person name="Pangilinan J."/>
            <person name="Park H.-J."/>
            <person name="Ramirez L."/>
            <person name="Alfaro M."/>
            <person name="Sun H."/>
            <person name="Tritt A."/>
            <person name="Yoshinaga Y."/>
            <person name="Zwiers L.-H."/>
            <person name="Turgeon B."/>
            <person name="Goodwin S."/>
            <person name="Spatafora J."/>
            <person name="Crous P."/>
            <person name="Grigoriev I."/>
        </authorList>
    </citation>
    <scope>NUCLEOTIDE SEQUENCE</scope>
    <source>
        <strain evidence="5">CBS 115976</strain>
    </source>
</reference>
<feature type="signal peptide" evidence="3">
    <location>
        <begin position="1"/>
        <end position="18"/>
    </location>
</feature>
<name>A0A6A6UH51_9PEZI</name>
<dbReference type="Gene3D" id="3.40.50.1820">
    <property type="entry name" value="alpha/beta hydrolase"/>
    <property type="match status" value="1"/>
</dbReference>
<dbReference type="SUPFAM" id="SSF53474">
    <property type="entry name" value="alpha/beta-Hydrolases"/>
    <property type="match status" value="1"/>
</dbReference>
<feature type="chain" id="PRO_5025504780" description="Peptidase S33 tripeptidyl aminopeptidase-like C-terminal domain-containing protein" evidence="3">
    <location>
        <begin position="19"/>
        <end position="526"/>
    </location>
</feature>
<dbReference type="InterPro" id="IPR013595">
    <property type="entry name" value="Pept_S33_TAP-like_C"/>
</dbReference>
<dbReference type="OrthoDB" id="425534at2759"/>
<evidence type="ECO:0000256" key="3">
    <source>
        <dbReference type="SAM" id="SignalP"/>
    </source>
</evidence>
<evidence type="ECO:0000259" key="4">
    <source>
        <dbReference type="Pfam" id="PF08386"/>
    </source>
</evidence>
<dbReference type="Pfam" id="PF08386">
    <property type="entry name" value="Abhydrolase_4"/>
    <property type="match status" value="1"/>
</dbReference>
<dbReference type="InterPro" id="IPR029058">
    <property type="entry name" value="AB_hydrolase_fold"/>
</dbReference>